<protein>
    <submittedName>
        <fullName evidence="1">Uncharacterized protein</fullName>
    </submittedName>
</protein>
<dbReference type="AlphaFoldDB" id="A0A369IZ10"/>
<gene>
    <name evidence="2" type="ORF">Hypma_012330</name>
    <name evidence="1" type="ORF">Hypma_016133</name>
</gene>
<dbReference type="EMBL" id="LUEZ02000091">
    <property type="protein sequence ID" value="RDB14991.1"/>
    <property type="molecule type" value="Genomic_DNA"/>
</dbReference>
<evidence type="ECO:0000313" key="3">
    <source>
        <dbReference type="Proteomes" id="UP000076154"/>
    </source>
</evidence>
<dbReference type="InParanoid" id="A0A369IZ10"/>
<dbReference type="Proteomes" id="UP000076154">
    <property type="component" value="Unassembled WGS sequence"/>
</dbReference>
<comment type="caution">
    <text evidence="1">The sequence shown here is derived from an EMBL/GenBank/DDBJ whole genome shotgun (WGS) entry which is preliminary data.</text>
</comment>
<dbReference type="EMBL" id="LUEZ02000007">
    <property type="protein sequence ID" value="RDB30148.1"/>
    <property type="molecule type" value="Genomic_DNA"/>
</dbReference>
<proteinExistence type="predicted"/>
<accession>A0A369IZ10</accession>
<name>A0A369IZ10_HYPMA</name>
<keyword evidence="3" id="KW-1185">Reference proteome</keyword>
<reference evidence="1 3" key="1">
    <citation type="submission" date="2018-04" db="EMBL/GenBank/DDBJ databases">
        <title>Whole genome sequencing of Hypsizygus marmoreus.</title>
        <authorList>
            <person name="Choi I.-G."/>
            <person name="Min B."/>
            <person name="Kim J.-G."/>
            <person name="Kim S."/>
            <person name="Oh Y.-L."/>
            <person name="Kong W.-S."/>
            <person name="Park H."/>
            <person name="Jeong J."/>
            <person name="Song E.-S."/>
        </authorList>
    </citation>
    <scope>NUCLEOTIDE SEQUENCE [LARGE SCALE GENOMIC DNA]</scope>
    <source>
        <strain evidence="1 3">51987-8</strain>
    </source>
</reference>
<evidence type="ECO:0000313" key="2">
    <source>
        <dbReference type="EMBL" id="RDB30148.1"/>
    </source>
</evidence>
<sequence>MKQMLTWTRVGQSMGRRILMNGRMMRRVQISCIQWCKIKIKVGSEHDAILAVMQKTTLLGTAFGLEQSFLETQFKVLSMLKPP</sequence>
<evidence type="ECO:0000313" key="1">
    <source>
        <dbReference type="EMBL" id="RDB14991.1"/>
    </source>
</evidence>
<organism evidence="1 3">
    <name type="scientific">Hypsizygus marmoreus</name>
    <name type="common">White beech mushroom</name>
    <name type="synonym">Agaricus marmoreus</name>
    <dbReference type="NCBI Taxonomy" id="39966"/>
    <lineage>
        <taxon>Eukaryota</taxon>
        <taxon>Fungi</taxon>
        <taxon>Dikarya</taxon>
        <taxon>Basidiomycota</taxon>
        <taxon>Agaricomycotina</taxon>
        <taxon>Agaricomycetes</taxon>
        <taxon>Agaricomycetidae</taxon>
        <taxon>Agaricales</taxon>
        <taxon>Tricholomatineae</taxon>
        <taxon>Lyophyllaceae</taxon>
        <taxon>Hypsizygus</taxon>
    </lineage>
</organism>